<gene>
    <name evidence="1" type="ORF">T03_15020</name>
</gene>
<keyword evidence="2" id="KW-1185">Reference proteome</keyword>
<evidence type="ECO:0000313" key="1">
    <source>
        <dbReference type="EMBL" id="KRY44484.1"/>
    </source>
</evidence>
<protein>
    <submittedName>
        <fullName evidence="1">Uncharacterized protein</fullName>
    </submittedName>
</protein>
<reference evidence="1 2" key="1">
    <citation type="submission" date="2015-01" db="EMBL/GenBank/DDBJ databases">
        <title>Evolution of Trichinella species and genotypes.</title>
        <authorList>
            <person name="Korhonen P.K."/>
            <person name="Edoardo P."/>
            <person name="Giuseppe L.R."/>
            <person name="Gasser R.B."/>
        </authorList>
    </citation>
    <scope>NUCLEOTIDE SEQUENCE [LARGE SCALE GENOMIC DNA]</scope>
    <source>
        <strain evidence="1">ISS120</strain>
    </source>
</reference>
<dbReference type="Proteomes" id="UP000054653">
    <property type="component" value="Unassembled WGS sequence"/>
</dbReference>
<dbReference type="AlphaFoldDB" id="A0A0V1C579"/>
<accession>A0A0V1C579</accession>
<name>A0A0V1C579_TRIBR</name>
<comment type="caution">
    <text evidence="1">The sequence shown here is derived from an EMBL/GenBank/DDBJ whole genome shotgun (WGS) entry which is preliminary data.</text>
</comment>
<dbReference type="EMBL" id="JYDI01000576">
    <property type="protein sequence ID" value="KRY44484.1"/>
    <property type="molecule type" value="Genomic_DNA"/>
</dbReference>
<proteinExistence type="predicted"/>
<organism evidence="1 2">
    <name type="scientific">Trichinella britovi</name>
    <name type="common">Parasitic roundworm</name>
    <dbReference type="NCBI Taxonomy" id="45882"/>
    <lineage>
        <taxon>Eukaryota</taxon>
        <taxon>Metazoa</taxon>
        <taxon>Ecdysozoa</taxon>
        <taxon>Nematoda</taxon>
        <taxon>Enoplea</taxon>
        <taxon>Dorylaimia</taxon>
        <taxon>Trichinellida</taxon>
        <taxon>Trichinellidae</taxon>
        <taxon>Trichinella</taxon>
    </lineage>
</organism>
<sequence length="104" mass="11433">MDENVMQSCIGNCPVVVELMASKCGDSTIQYSSSFLHYLIDSMEDSYQSSSLIAAINCDVAFFCAVSACRFVRVGRIWVYDLQSSKVGEEGKKKEDQAIKAGID</sequence>
<evidence type="ECO:0000313" key="2">
    <source>
        <dbReference type="Proteomes" id="UP000054653"/>
    </source>
</evidence>